<dbReference type="RefSeq" id="WP_007982512.1">
    <property type="nucleotide sequence ID" value="NZ_AEMG01000027.1"/>
</dbReference>
<dbReference type="EMBL" id="FRAN01000011">
    <property type="protein sequence ID" value="SHL68802.1"/>
    <property type="molecule type" value="Genomic_DNA"/>
</dbReference>
<dbReference type="STRING" id="797209.GCA_000376445_02168"/>
<reference evidence="1 3" key="1">
    <citation type="journal article" date="2014" name="ISME J.">
        <title>Trehalose/2-sulfotrehalose biosynthesis and glycine-betaine uptake are widely spread mechanisms for osmoadaptation in the Halobacteriales.</title>
        <authorList>
            <person name="Youssef N.H."/>
            <person name="Savage-Ashlock K.N."/>
            <person name="McCully A.L."/>
            <person name="Luedtke B."/>
            <person name="Shaw E.I."/>
            <person name="Hoff W.D."/>
            <person name="Elshahed M.S."/>
        </authorList>
    </citation>
    <scope>NUCLEOTIDE SEQUENCE [LARGE SCALE GENOMIC DNA]</scope>
    <source>
        <strain evidence="1 3">DX253</strain>
    </source>
</reference>
<dbReference type="AlphaFoldDB" id="E7QYA9"/>
<organism evidence="1 3">
    <name type="scientific">Haladaptatus paucihalophilus DX253</name>
    <dbReference type="NCBI Taxonomy" id="797209"/>
    <lineage>
        <taxon>Archaea</taxon>
        <taxon>Methanobacteriati</taxon>
        <taxon>Methanobacteriota</taxon>
        <taxon>Stenosarchaea group</taxon>
        <taxon>Halobacteria</taxon>
        <taxon>Halobacteriales</taxon>
        <taxon>Haladaptataceae</taxon>
        <taxon>Haladaptatus</taxon>
    </lineage>
</organism>
<keyword evidence="4" id="KW-1185">Reference proteome</keyword>
<evidence type="ECO:0000313" key="1">
    <source>
        <dbReference type="EMBL" id="EFW90434.1"/>
    </source>
</evidence>
<dbReference type="Proteomes" id="UP000003751">
    <property type="component" value="Unassembled WGS sequence"/>
</dbReference>
<reference evidence="2" key="3">
    <citation type="submission" date="2016-11" db="EMBL/GenBank/DDBJ databases">
        <authorList>
            <person name="Jaros S."/>
            <person name="Januszkiewicz K."/>
            <person name="Wedrychowicz H."/>
        </authorList>
    </citation>
    <scope>NUCLEOTIDE SEQUENCE [LARGE SCALE GENOMIC DNA]</scope>
    <source>
        <strain evidence="2">DX253</strain>
    </source>
</reference>
<gene>
    <name evidence="2" type="ORF">SAMN05444342_4419</name>
    <name evidence="1" type="ORF">ZOD2009_18998</name>
</gene>
<evidence type="ECO:0000313" key="3">
    <source>
        <dbReference type="Proteomes" id="UP000003751"/>
    </source>
</evidence>
<dbReference type="PATRIC" id="fig|797209.4.peg.3722"/>
<dbReference type="EMBL" id="AEMG01000027">
    <property type="protein sequence ID" value="EFW90434.1"/>
    <property type="molecule type" value="Genomic_DNA"/>
</dbReference>
<reference evidence="4" key="2">
    <citation type="submission" date="2016-11" db="EMBL/GenBank/DDBJ databases">
        <authorList>
            <person name="Varghese N."/>
            <person name="Submissions S."/>
        </authorList>
    </citation>
    <scope>NUCLEOTIDE SEQUENCE [LARGE SCALE GENOMIC DNA]</scope>
    <source>
        <strain evidence="4">DX253</strain>
    </source>
</reference>
<dbReference type="OrthoDB" id="373128at2157"/>
<proteinExistence type="predicted"/>
<dbReference type="Proteomes" id="UP000184203">
    <property type="component" value="Unassembled WGS sequence"/>
</dbReference>
<name>E7QYA9_HALPU</name>
<evidence type="ECO:0000313" key="2">
    <source>
        <dbReference type="EMBL" id="SHL68802.1"/>
    </source>
</evidence>
<sequence>MSHGVQRLDDHDPKEVLAQYDTLEEYVQDKQEELEVIANGDFRSDWIAKKLLRAYTEDWQ</sequence>
<accession>E7QYA9</accession>
<protein>
    <submittedName>
        <fullName evidence="1">Uncharacterized protein</fullName>
    </submittedName>
</protein>
<evidence type="ECO:0000313" key="4">
    <source>
        <dbReference type="Proteomes" id="UP000184203"/>
    </source>
</evidence>